<name>A0ABT9U8E4_PAEHA</name>
<evidence type="ECO:0000256" key="3">
    <source>
        <dbReference type="ARBA" id="ARBA00023163"/>
    </source>
</evidence>
<keyword evidence="2 5" id="KW-0238">DNA-binding</keyword>
<evidence type="ECO:0000259" key="4">
    <source>
        <dbReference type="PROSITE" id="PS51118"/>
    </source>
</evidence>
<dbReference type="RefSeq" id="WP_307207845.1">
    <property type="nucleotide sequence ID" value="NZ_JAUSSU010000013.1"/>
</dbReference>
<dbReference type="CDD" id="cd00090">
    <property type="entry name" value="HTH_ARSR"/>
    <property type="match status" value="1"/>
</dbReference>
<keyword evidence="6" id="KW-1185">Reference proteome</keyword>
<dbReference type="PROSITE" id="PS51118">
    <property type="entry name" value="HTH_HXLR"/>
    <property type="match status" value="1"/>
</dbReference>
<dbReference type="EMBL" id="JAUSSU010000013">
    <property type="protein sequence ID" value="MDQ0115848.1"/>
    <property type="molecule type" value="Genomic_DNA"/>
</dbReference>
<dbReference type="PANTHER" id="PTHR33204:SF29">
    <property type="entry name" value="TRANSCRIPTIONAL REGULATOR"/>
    <property type="match status" value="1"/>
</dbReference>
<dbReference type="PANTHER" id="PTHR33204">
    <property type="entry name" value="TRANSCRIPTIONAL REGULATOR, MARR FAMILY"/>
    <property type="match status" value="1"/>
</dbReference>
<sequence length="138" mass="15802">MAKYGEKFLKCPVFTAQSLIGGKWKVYILWMLHDGAKRFSEINRSLPHVTQSMLTNTLRDLEKDGLVHREVYREVPPRVEYSLTPIARKLIPSLEQLVEWGIEYMSHMGTMDEEAAKPDLLRRNSAKIPAPESVSTTS</sequence>
<organism evidence="5 6">
    <name type="scientific">Paenibacillus harenae</name>
    <dbReference type="NCBI Taxonomy" id="306543"/>
    <lineage>
        <taxon>Bacteria</taxon>
        <taxon>Bacillati</taxon>
        <taxon>Bacillota</taxon>
        <taxon>Bacilli</taxon>
        <taxon>Bacillales</taxon>
        <taxon>Paenibacillaceae</taxon>
        <taxon>Paenibacillus</taxon>
    </lineage>
</organism>
<evidence type="ECO:0000313" key="5">
    <source>
        <dbReference type="EMBL" id="MDQ0115848.1"/>
    </source>
</evidence>
<dbReference type="Proteomes" id="UP001229346">
    <property type="component" value="Unassembled WGS sequence"/>
</dbReference>
<keyword evidence="1" id="KW-0805">Transcription regulation</keyword>
<dbReference type="InterPro" id="IPR002577">
    <property type="entry name" value="HTH_HxlR"/>
</dbReference>
<comment type="caution">
    <text evidence="5">The sequence shown here is derived from an EMBL/GenBank/DDBJ whole genome shotgun (WGS) entry which is preliminary data.</text>
</comment>
<keyword evidence="3" id="KW-0804">Transcription</keyword>
<protein>
    <submittedName>
        <fullName evidence="5">DNA-binding HxlR family transcriptional regulator</fullName>
    </submittedName>
</protein>
<dbReference type="Gene3D" id="1.10.10.10">
    <property type="entry name" value="Winged helix-like DNA-binding domain superfamily/Winged helix DNA-binding domain"/>
    <property type="match status" value="1"/>
</dbReference>
<evidence type="ECO:0000313" key="6">
    <source>
        <dbReference type="Proteomes" id="UP001229346"/>
    </source>
</evidence>
<accession>A0ABT9U8E4</accession>
<reference evidence="5 6" key="1">
    <citation type="submission" date="2023-07" db="EMBL/GenBank/DDBJ databases">
        <title>Sorghum-associated microbial communities from plants grown in Nebraska, USA.</title>
        <authorList>
            <person name="Schachtman D."/>
        </authorList>
    </citation>
    <scope>NUCLEOTIDE SEQUENCE [LARGE SCALE GENOMIC DNA]</scope>
    <source>
        <strain evidence="5 6">CC482</strain>
    </source>
</reference>
<dbReference type="InterPro" id="IPR011991">
    <property type="entry name" value="ArsR-like_HTH"/>
</dbReference>
<gene>
    <name evidence="5" type="ORF">J2T15_005316</name>
</gene>
<feature type="domain" description="HTH hxlR-type" evidence="4">
    <location>
        <begin position="11"/>
        <end position="109"/>
    </location>
</feature>
<evidence type="ECO:0000256" key="1">
    <source>
        <dbReference type="ARBA" id="ARBA00023015"/>
    </source>
</evidence>
<dbReference type="InterPro" id="IPR036388">
    <property type="entry name" value="WH-like_DNA-bd_sf"/>
</dbReference>
<evidence type="ECO:0000256" key="2">
    <source>
        <dbReference type="ARBA" id="ARBA00023125"/>
    </source>
</evidence>
<dbReference type="InterPro" id="IPR036390">
    <property type="entry name" value="WH_DNA-bd_sf"/>
</dbReference>
<dbReference type="GO" id="GO:0003677">
    <property type="term" value="F:DNA binding"/>
    <property type="evidence" value="ECO:0007669"/>
    <property type="project" value="UniProtKB-KW"/>
</dbReference>
<dbReference type="SUPFAM" id="SSF46785">
    <property type="entry name" value="Winged helix' DNA-binding domain"/>
    <property type="match status" value="1"/>
</dbReference>
<dbReference type="Pfam" id="PF01638">
    <property type="entry name" value="HxlR"/>
    <property type="match status" value="1"/>
</dbReference>
<proteinExistence type="predicted"/>